<dbReference type="Proteomes" id="UP001159363">
    <property type="component" value="Chromosome 4"/>
</dbReference>
<evidence type="ECO:0000256" key="1">
    <source>
        <dbReference type="SAM" id="SignalP"/>
    </source>
</evidence>
<dbReference type="SUPFAM" id="SSF53098">
    <property type="entry name" value="Ribonuclease H-like"/>
    <property type="match status" value="1"/>
</dbReference>
<protein>
    <submittedName>
        <fullName evidence="2">Uncharacterized protein</fullName>
    </submittedName>
</protein>
<organism evidence="2 3">
    <name type="scientific">Dryococelus australis</name>
    <dbReference type="NCBI Taxonomy" id="614101"/>
    <lineage>
        <taxon>Eukaryota</taxon>
        <taxon>Metazoa</taxon>
        <taxon>Ecdysozoa</taxon>
        <taxon>Arthropoda</taxon>
        <taxon>Hexapoda</taxon>
        <taxon>Insecta</taxon>
        <taxon>Pterygota</taxon>
        <taxon>Neoptera</taxon>
        <taxon>Polyneoptera</taxon>
        <taxon>Phasmatodea</taxon>
        <taxon>Verophasmatodea</taxon>
        <taxon>Anareolatae</taxon>
        <taxon>Phasmatidae</taxon>
        <taxon>Eurycanthinae</taxon>
        <taxon>Dryococelus</taxon>
    </lineage>
</organism>
<keyword evidence="1" id="KW-0732">Signal</keyword>
<dbReference type="PANTHER" id="PTHR45749">
    <property type="match status" value="1"/>
</dbReference>
<proteinExistence type="predicted"/>
<evidence type="ECO:0000313" key="3">
    <source>
        <dbReference type="Proteomes" id="UP001159363"/>
    </source>
</evidence>
<accession>A0ABQ9HIW1</accession>
<evidence type="ECO:0000313" key="2">
    <source>
        <dbReference type="EMBL" id="KAJ8884269.1"/>
    </source>
</evidence>
<keyword evidence="3" id="KW-1185">Reference proteome</keyword>
<comment type="caution">
    <text evidence="2">The sequence shown here is derived from an EMBL/GenBank/DDBJ whole genome shotgun (WGS) entry which is preliminary data.</text>
</comment>
<feature type="signal peptide" evidence="1">
    <location>
        <begin position="1"/>
        <end position="19"/>
    </location>
</feature>
<gene>
    <name evidence="2" type="ORF">PR048_016126</name>
</gene>
<dbReference type="EMBL" id="JARBHB010000005">
    <property type="protein sequence ID" value="KAJ8884269.1"/>
    <property type="molecule type" value="Genomic_DNA"/>
</dbReference>
<name>A0ABQ9HIW1_9NEOP</name>
<feature type="chain" id="PRO_5046300915" evidence="1">
    <location>
        <begin position="20"/>
        <end position="296"/>
    </location>
</feature>
<dbReference type="PANTHER" id="PTHR45749:SF35">
    <property type="entry name" value="AC-LIKE TRANSPOSASE-RELATED"/>
    <property type="match status" value="1"/>
</dbReference>
<dbReference type="InterPro" id="IPR012337">
    <property type="entry name" value="RNaseH-like_sf"/>
</dbReference>
<reference evidence="2 3" key="1">
    <citation type="submission" date="2023-02" db="EMBL/GenBank/DDBJ databases">
        <title>LHISI_Scaffold_Assembly.</title>
        <authorList>
            <person name="Stuart O.P."/>
            <person name="Cleave R."/>
            <person name="Magrath M.J.L."/>
            <person name="Mikheyev A.S."/>
        </authorList>
    </citation>
    <scope>NUCLEOTIDE SEQUENCE [LARGE SCALE GENOMIC DNA]</scope>
    <source>
        <strain evidence="2">Daus_M_001</strain>
        <tissue evidence="2">Leg muscle</tissue>
    </source>
</reference>
<sequence>MRKCQLINIFLGFVPVTDSTVEGLTETLLNELSRRNIPLKNMRGQVYDNGSNMKGKHAGVQKRLLDMNSQAFFVPYGNHSLNLVVNDAVLSCRIAVDCFEIFNFFSSSTHRWSILVKHASTLTVKPLSNTRWESRIEALLPLRYYIEDIYDAVYEAFQDMKIYAFGWNTALGIAKKLQRFKFLCCLVTWYEILFKTNMVNKALQKVTSDLQSLMDLVKSVQRVLENIRLEESLNNVITDAKELCRKINSFFVVLDTAVSSLMENHSKVSNFFMTLKICRHGIGRSYRMPVHIFTVL</sequence>